<proteinExistence type="predicted"/>
<sequence>MNSDTTTYDVYGVKTACSFVVGGQLDGNCIPARDGLKRGSGLQQNLVILCLSAYRKQTFRGAEKGQPETPAILPLGANSGHCMAAEKRT</sequence>
<name>A0A9W6JFM8_9HYPH</name>
<comment type="caution">
    <text evidence="1">The sequence shown here is derived from an EMBL/GenBank/DDBJ whole genome shotgun (WGS) entry which is preliminary data.</text>
</comment>
<dbReference type="EMBL" id="BSFK01000003">
    <property type="protein sequence ID" value="GLK74975.1"/>
    <property type="molecule type" value="Genomic_DNA"/>
</dbReference>
<evidence type="ECO:0000313" key="2">
    <source>
        <dbReference type="Proteomes" id="UP001143364"/>
    </source>
</evidence>
<evidence type="ECO:0000313" key="1">
    <source>
        <dbReference type="EMBL" id="GLK74975.1"/>
    </source>
</evidence>
<organism evidence="1 2">
    <name type="scientific">Methylopila jiangsuensis</name>
    <dbReference type="NCBI Taxonomy" id="586230"/>
    <lineage>
        <taxon>Bacteria</taxon>
        <taxon>Pseudomonadati</taxon>
        <taxon>Pseudomonadota</taxon>
        <taxon>Alphaproteobacteria</taxon>
        <taxon>Hyphomicrobiales</taxon>
        <taxon>Methylopilaceae</taxon>
        <taxon>Methylopila</taxon>
    </lineage>
</organism>
<dbReference type="Proteomes" id="UP001143364">
    <property type="component" value="Unassembled WGS sequence"/>
</dbReference>
<accession>A0A9W6JFM8</accession>
<reference evidence="1" key="1">
    <citation type="journal article" date="2014" name="Int. J. Syst. Evol. Microbiol.">
        <title>Complete genome sequence of Corynebacterium casei LMG S-19264T (=DSM 44701T), isolated from a smear-ripened cheese.</title>
        <authorList>
            <consortium name="US DOE Joint Genome Institute (JGI-PGF)"/>
            <person name="Walter F."/>
            <person name="Albersmeier A."/>
            <person name="Kalinowski J."/>
            <person name="Ruckert C."/>
        </authorList>
    </citation>
    <scope>NUCLEOTIDE SEQUENCE</scope>
    <source>
        <strain evidence="1">VKM B-2555</strain>
    </source>
</reference>
<dbReference type="AlphaFoldDB" id="A0A9W6JFM8"/>
<gene>
    <name evidence="1" type="ORF">GCM10008171_02280</name>
</gene>
<keyword evidence="2" id="KW-1185">Reference proteome</keyword>
<protein>
    <submittedName>
        <fullName evidence="1">Uncharacterized protein</fullName>
    </submittedName>
</protein>
<reference evidence="1" key="2">
    <citation type="submission" date="2023-01" db="EMBL/GenBank/DDBJ databases">
        <authorList>
            <person name="Sun Q."/>
            <person name="Evtushenko L."/>
        </authorList>
    </citation>
    <scope>NUCLEOTIDE SEQUENCE</scope>
    <source>
        <strain evidence="1">VKM B-2555</strain>
    </source>
</reference>